<protein>
    <recommendedName>
        <fullName evidence="6">RagB/SusD domain-containing protein</fullName>
    </recommendedName>
</protein>
<sequence>MKKYLIALSALAFATTSCYEKLNIAPPNAISNEQVQELLKTADDETIETILGAIANTLKPEMYGSGYNFRYSGNLDGTWSGQFIARLSCGNDIVKGNWQNPGDDYYNGENITGETNANNPSWWHRAFRMTTTANKAATMINEELIAENPSNLLKKYLGGIYVIRAFGYLYAQETFGTNSLGMPIYTKYDISQPAVARASAKETLDSVIRWATRADALFEAAGVGFKATPASDLTRGLTNYVIARAALLAVEAEGANASTYFATASAACDKMLGAGASLMTEEQYVQKQSGVTTIEGADYPVWKAATSGFMNFELNPEALYGFGWQYGGGGQIVTYANTWGGSYRIDDRLYNKIDPNDYRKDNFHPQIPADFPTISYAGASSFIDGGTSEVPTYWTSKFTNNVGLGGEVGNSNVTVRNRVDYAFIRLSEIYLMKAEIQARTGDEGGAKNTLNTLLNARTKAGATPLTCDNYQGMSGLSALQMVQLQSRIELWGEGGLEWFNNRRWNIPVNRQGSTVHWNPAMTYPVSQMTMKIPSEEISSNPNCQQNP</sequence>
<dbReference type="InterPro" id="IPR011990">
    <property type="entry name" value="TPR-like_helical_dom_sf"/>
</dbReference>
<evidence type="ECO:0000313" key="7">
    <source>
        <dbReference type="EMBL" id="EHB92958.1"/>
    </source>
</evidence>
<evidence type="ECO:0000259" key="6">
    <source>
        <dbReference type="Pfam" id="PF07980"/>
    </source>
</evidence>
<dbReference type="OrthoDB" id="649940at2"/>
<evidence type="ECO:0000256" key="2">
    <source>
        <dbReference type="ARBA" id="ARBA00006275"/>
    </source>
</evidence>
<evidence type="ECO:0000313" key="8">
    <source>
        <dbReference type="Proteomes" id="UP000006008"/>
    </source>
</evidence>
<keyword evidence="8" id="KW-1185">Reference proteome</keyword>
<comment type="similarity">
    <text evidence="2">Belongs to the SusD family.</text>
</comment>
<dbReference type="Pfam" id="PF07980">
    <property type="entry name" value="SusD_RagB"/>
    <property type="match status" value="1"/>
</dbReference>
<reference evidence="7 8" key="1">
    <citation type="submission" date="2011-08" db="EMBL/GenBank/DDBJ databases">
        <title>The Genome Sequence of Alistipes indistinctus YIT 12060.</title>
        <authorList>
            <consortium name="The Broad Institute Genome Sequencing Platform"/>
            <person name="Earl A."/>
            <person name="Ward D."/>
            <person name="Feldgarden M."/>
            <person name="Gevers D."/>
            <person name="Morotomi M."/>
            <person name="Young S.K."/>
            <person name="Zeng Q."/>
            <person name="Gargeya S."/>
            <person name="Fitzgerald M."/>
            <person name="Haas B."/>
            <person name="Abouelleil A."/>
            <person name="Alvarado L."/>
            <person name="Arachchi H.M."/>
            <person name="Berlin A."/>
            <person name="Brown A."/>
            <person name="Chapman S.B."/>
            <person name="Chen Z."/>
            <person name="Dunbar C."/>
            <person name="Freedman E."/>
            <person name="Gearin G."/>
            <person name="Gellesch M."/>
            <person name="Goldberg J."/>
            <person name="Griggs A."/>
            <person name="Gujja S."/>
            <person name="Heiman D."/>
            <person name="Howarth C."/>
            <person name="Larson L."/>
            <person name="Lui A."/>
            <person name="MacDonald P.J.P."/>
            <person name="Montmayeur A."/>
            <person name="Murphy C."/>
            <person name="Neiman D."/>
            <person name="Pearson M."/>
            <person name="Priest M."/>
            <person name="Roberts A."/>
            <person name="Saif S."/>
            <person name="Shea T."/>
            <person name="Shenoy N."/>
            <person name="Sisk P."/>
            <person name="Stolte C."/>
            <person name="Sykes S."/>
            <person name="Wortman J."/>
            <person name="Nusbaum C."/>
            <person name="Birren B."/>
        </authorList>
    </citation>
    <scope>NUCLEOTIDE SEQUENCE [LARGE SCALE GENOMIC DNA]</scope>
    <source>
        <strain evidence="7 8">YIT 12060</strain>
    </source>
</reference>
<dbReference type="SUPFAM" id="SSF48452">
    <property type="entry name" value="TPR-like"/>
    <property type="match status" value="1"/>
</dbReference>
<dbReference type="EMBL" id="ADLD01000008">
    <property type="protein sequence ID" value="EHB92958.1"/>
    <property type="molecule type" value="Genomic_DNA"/>
</dbReference>
<dbReference type="Proteomes" id="UP000006008">
    <property type="component" value="Unassembled WGS sequence"/>
</dbReference>
<dbReference type="GeneID" id="92816318"/>
<proteinExistence type="inferred from homology"/>
<dbReference type="STRING" id="742725.HMPREF9450_00671"/>
<dbReference type="AlphaFoldDB" id="G5H6W1"/>
<name>G5H6W1_9BACT</name>
<gene>
    <name evidence="7" type="ORF">HMPREF9450_00671</name>
</gene>
<dbReference type="RefSeq" id="WP_009133477.1">
    <property type="nucleotide sequence ID" value="NZ_CP102250.1"/>
</dbReference>
<dbReference type="HOGENOM" id="CLU_015553_3_2_10"/>
<comment type="caution">
    <text evidence="7">The sequence shown here is derived from an EMBL/GenBank/DDBJ whole genome shotgun (WGS) entry which is preliminary data.</text>
</comment>
<comment type="subcellular location">
    <subcellularLocation>
        <location evidence="1">Cell outer membrane</location>
    </subcellularLocation>
</comment>
<dbReference type="PROSITE" id="PS51257">
    <property type="entry name" value="PROKAR_LIPOPROTEIN"/>
    <property type="match status" value="1"/>
</dbReference>
<dbReference type="eggNOG" id="ENOG503310S">
    <property type="taxonomic scope" value="Bacteria"/>
</dbReference>
<dbReference type="Gene3D" id="1.25.40.390">
    <property type="match status" value="1"/>
</dbReference>
<keyword evidence="5" id="KW-0998">Cell outer membrane</keyword>
<feature type="domain" description="RagB/SusD" evidence="6">
    <location>
        <begin position="392"/>
        <end position="547"/>
    </location>
</feature>
<dbReference type="PATRIC" id="fig|742725.3.peg.727"/>
<evidence type="ECO:0000256" key="1">
    <source>
        <dbReference type="ARBA" id="ARBA00004442"/>
    </source>
</evidence>
<accession>G5H6W1</accession>
<evidence type="ECO:0000256" key="4">
    <source>
        <dbReference type="ARBA" id="ARBA00023136"/>
    </source>
</evidence>
<keyword evidence="4" id="KW-0472">Membrane</keyword>
<evidence type="ECO:0000256" key="3">
    <source>
        <dbReference type="ARBA" id="ARBA00022729"/>
    </source>
</evidence>
<dbReference type="InterPro" id="IPR012944">
    <property type="entry name" value="SusD_RagB_dom"/>
</dbReference>
<keyword evidence="3" id="KW-0732">Signal</keyword>
<dbReference type="GO" id="GO:0009279">
    <property type="term" value="C:cell outer membrane"/>
    <property type="evidence" value="ECO:0007669"/>
    <property type="project" value="UniProtKB-SubCell"/>
</dbReference>
<organism evidence="7 8">
    <name type="scientific">Alistipes indistinctus YIT 12060</name>
    <dbReference type="NCBI Taxonomy" id="742725"/>
    <lineage>
        <taxon>Bacteria</taxon>
        <taxon>Pseudomonadati</taxon>
        <taxon>Bacteroidota</taxon>
        <taxon>Bacteroidia</taxon>
        <taxon>Bacteroidales</taxon>
        <taxon>Rikenellaceae</taxon>
        <taxon>Alistipes</taxon>
    </lineage>
</organism>
<evidence type="ECO:0000256" key="5">
    <source>
        <dbReference type="ARBA" id="ARBA00023237"/>
    </source>
</evidence>